<keyword evidence="3" id="KW-1185">Reference proteome</keyword>
<dbReference type="AlphaFoldDB" id="A0AAC9EXX2"/>
<accession>A0AAC9EXX2</accession>
<dbReference type="PANTHER" id="PTHR38457:SF1">
    <property type="entry name" value="REGULATOR ABRB-RELATED"/>
    <property type="match status" value="1"/>
</dbReference>
<proteinExistence type="predicted"/>
<keyword evidence="1" id="KW-0472">Membrane</keyword>
<feature type="transmembrane region" description="Helical" evidence="1">
    <location>
        <begin position="264"/>
        <end position="285"/>
    </location>
</feature>
<dbReference type="EMBL" id="CP012402">
    <property type="protein sequence ID" value="ALG72954.1"/>
    <property type="molecule type" value="Genomic_DNA"/>
</dbReference>
<gene>
    <name evidence="2" type="ORF">AL072_18575</name>
</gene>
<dbReference type="GO" id="GO:0010468">
    <property type="term" value="P:regulation of gene expression"/>
    <property type="evidence" value="ECO:0007669"/>
    <property type="project" value="InterPro"/>
</dbReference>
<organism evidence="2 3">
    <name type="scientific">Azospirillum thiophilum</name>
    <dbReference type="NCBI Taxonomy" id="528244"/>
    <lineage>
        <taxon>Bacteria</taxon>
        <taxon>Pseudomonadati</taxon>
        <taxon>Pseudomonadota</taxon>
        <taxon>Alphaproteobacteria</taxon>
        <taxon>Rhodospirillales</taxon>
        <taxon>Azospirillaceae</taxon>
        <taxon>Azospirillum</taxon>
    </lineage>
</organism>
<dbReference type="PANTHER" id="PTHR38457">
    <property type="entry name" value="REGULATOR ABRB-RELATED"/>
    <property type="match status" value="1"/>
</dbReference>
<dbReference type="NCBIfam" id="TIGR03082">
    <property type="entry name" value="Gneg_AbrB_dup"/>
    <property type="match status" value="2"/>
</dbReference>
<dbReference type="InterPro" id="IPR007820">
    <property type="entry name" value="AbrB_fam"/>
</dbReference>
<dbReference type="PIRSF" id="PIRSF038991">
    <property type="entry name" value="Protein_AbrB"/>
    <property type="match status" value="1"/>
</dbReference>
<feature type="transmembrane region" description="Helical" evidence="1">
    <location>
        <begin position="118"/>
        <end position="136"/>
    </location>
</feature>
<reference evidence="3" key="1">
    <citation type="submission" date="2015-08" db="EMBL/GenBank/DDBJ databases">
        <title>Complete Genome Sequence of Azospirillum thiophilum BV-S.</title>
        <authorList>
            <person name="Fomenkov A."/>
            <person name="Vincze T."/>
            <person name="Grabovich M."/>
            <person name="Dubinina G."/>
            <person name="Orlova M."/>
            <person name="Belousova E."/>
            <person name="Roberts R.J."/>
        </authorList>
    </citation>
    <scope>NUCLEOTIDE SEQUENCE [LARGE SCALE GENOMIC DNA]</scope>
    <source>
        <strain evidence="3">BV-S</strain>
    </source>
</reference>
<dbReference type="InterPro" id="IPR017516">
    <property type="entry name" value="AbrB_dup"/>
</dbReference>
<feature type="transmembrane region" description="Helical" evidence="1">
    <location>
        <begin position="148"/>
        <end position="166"/>
    </location>
</feature>
<evidence type="ECO:0008006" key="4">
    <source>
        <dbReference type="Google" id="ProtNLM"/>
    </source>
</evidence>
<dbReference type="KEGG" id="ati:AL072_18575"/>
<feature type="transmembrane region" description="Helical" evidence="1">
    <location>
        <begin position="321"/>
        <end position="344"/>
    </location>
</feature>
<feature type="transmembrane region" description="Helical" evidence="1">
    <location>
        <begin position="85"/>
        <end position="106"/>
    </location>
</feature>
<dbReference type="Proteomes" id="UP000069935">
    <property type="component" value="Chromosome 2"/>
</dbReference>
<sequence>MSTLPIPLQWSLLAVATLLFTALFSAVALPGAVLLGPMVAAVILGVRGTTIELPRRSLWLAQALTGGVVARSLDASIIQDVALHWFPMLMALASMMAGAVLVGWLLERSGRLPVGTALWGTMPGAAPAMIAMAGDFGGDPRFVAVMQYLRVIVVVVLASLACHFLLGAPAGLPVAPAVPIPVATTASSLALVAVALLGGWLGTVLRLPAGPLLGPILLGGALNMSGSVTLDAPGWLIAIAFAIIGWTTGLRFRRDLLRDLLASVPVMLLSTFGLVALSVGSAWMLSALTGKDPLTAYLATSPGGLDSVTVVALGSAADVPFILTLQTLRLFGTILLSVLLVRVLRRG</sequence>
<feature type="transmembrane region" description="Helical" evidence="1">
    <location>
        <begin position="234"/>
        <end position="252"/>
    </location>
</feature>
<evidence type="ECO:0000313" key="2">
    <source>
        <dbReference type="EMBL" id="ALG72954.1"/>
    </source>
</evidence>
<dbReference type="GO" id="GO:0016020">
    <property type="term" value="C:membrane"/>
    <property type="evidence" value="ECO:0007669"/>
    <property type="project" value="InterPro"/>
</dbReference>
<evidence type="ECO:0000256" key="1">
    <source>
        <dbReference type="SAM" id="Phobius"/>
    </source>
</evidence>
<dbReference type="RefSeq" id="WP_045582825.1">
    <property type="nucleotide sequence ID" value="NZ_CP012402.1"/>
</dbReference>
<evidence type="ECO:0000313" key="3">
    <source>
        <dbReference type="Proteomes" id="UP000069935"/>
    </source>
</evidence>
<name>A0AAC9EXX2_9PROT</name>
<keyword evidence="1" id="KW-0812">Transmembrane</keyword>
<feature type="transmembrane region" description="Helical" evidence="1">
    <location>
        <begin position="178"/>
        <end position="197"/>
    </location>
</feature>
<dbReference type="Pfam" id="PF05145">
    <property type="entry name" value="AbrB"/>
    <property type="match status" value="1"/>
</dbReference>
<reference evidence="2 3" key="2">
    <citation type="journal article" date="2016" name="Genome Announc.">
        <title>Complete Genome Sequence of a Strain of Azospirillum thiophilum Isolated from a Sulfide Spring.</title>
        <authorList>
            <person name="Fomenkov A."/>
            <person name="Vincze T."/>
            <person name="Grabovich M."/>
            <person name="Anton B.P."/>
            <person name="Dubinina G."/>
            <person name="Orlova M."/>
            <person name="Belousova E."/>
            <person name="Roberts R.J."/>
        </authorList>
    </citation>
    <scope>NUCLEOTIDE SEQUENCE [LARGE SCALE GENOMIC DNA]</scope>
    <source>
        <strain evidence="2 3">BV-S</strain>
    </source>
</reference>
<protein>
    <recommendedName>
        <fullName evidence="4">AbrB family transcriptional regulator</fullName>
    </recommendedName>
</protein>
<keyword evidence="1" id="KW-1133">Transmembrane helix</keyword>